<dbReference type="EnsemblPlants" id="PGSC0003DMT400069721">
    <property type="protein sequence ID" value="PGSC0003DMT400069721"/>
    <property type="gene ID" value="PGSC0003DMG400027112"/>
</dbReference>
<dbReference type="Proteomes" id="UP000011115">
    <property type="component" value="Unassembled WGS sequence"/>
</dbReference>
<protein>
    <submittedName>
        <fullName evidence="1">Uncharacterized protein</fullName>
    </submittedName>
</protein>
<organism evidence="1 2">
    <name type="scientific">Solanum tuberosum</name>
    <name type="common">Potato</name>
    <dbReference type="NCBI Taxonomy" id="4113"/>
    <lineage>
        <taxon>Eukaryota</taxon>
        <taxon>Viridiplantae</taxon>
        <taxon>Streptophyta</taxon>
        <taxon>Embryophyta</taxon>
        <taxon>Tracheophyta</taxon>
        <taxon>Spermatophyta</taxon>
        <taxon>Magnoliopsida</taxon>
        <taxon>eudicotyledons</taxon>
        <taxon>Gunneridae</taxon>
        <taxon>Pentapetalae</taxon>
        <taxon>asterids</taxon>
        <taxon>lamiids</taxon>
        <taxon>Solanales</taxon>
        <taxon>Solanaceae</taxon>
        <taxon>Solanoideae</taxon>
        <taxon>Solaneae</taxon>
        <taxon>Solanum</taxon>
    </lineage>
</organism>
<name>M1CL04_SOLTU</name>
<keyword evidence="2" id="KW-1185">Reference proteome</keyword>
<reference evidence="2" key="1">
    <citation type="journal article" date="2011" name="Nature">
        <title>Genome sequence and analysis of the tuber crop potato.</title>
        <authorList>
            <consortium name="The Potato Genome Sequencing Consortium"/>
        </authorList>
    </citation>
    <scope>NUCLEOTIDE SEQUENCE [LARGE SCALE GENOMIC DNA]</scope>
    <source>
        <strain evidence="2">cv. DM1-3 516 R44</strain>
    </source>
</reference>
<dbReference type="PaxDb" id="4113-PGSC0003DMT400069721"/>
<dbReference type="InParanoid" id="M1CL04"/>
<dbReference type="HOGENOM" id="CLU_2162923_0_0_1"/>
<sequence length="111" mass="12724">MDSNSCENIMQVYHQGTPNGILFNLILLIRDDAFVLYFQSLIPSSLSREFIGNLSTFQYGSKLYVYIILPEPTASVCGICCCTPVIRSPLLRFFLHEHLLKVEYFFPLQIP</sequence>
<evidence type="ECO:0000313" key="2">
    <source>
        <dbReference type="Proteomes" id="UP000011115"/>
    </source>
</evidence>
<proteinExistence type="predicted"/>
<accession>M1CL04</accession>
<dbReference type="Gramene" id="PGSC0003DMT400069721">
    <property type="protein sequence ID" value="PGSC0003DMT400069721"/>
    <property type="gene ID" value="PGSC0003DMG400027112"/>
</dbReference>
<dbReference type="AlphaFoldDB" id="M1CL04"/>
<reference evidence="1" key="2">
    <citation type="submission" date="2015-06" db="UniProtKB">
        <authorList>
            <consortium name="EnsemblPlants"/>
        </authorList>
    </citation>
    <scope>IDENTIFICATION</scope>
    <source>
        <strain evidence="1">DM1-3 516 R44</strain>
    </source>
</reference>
<evidence type="ECO:0000313" key="1">
    <source>
        <dbReference type="EnsemblPlants" id="PGSC0003DMT400069721"/>
    </source>
</evidence>